<name>A0A095A833_SCHHA</name>
<evidence type="ECO:0000313" key="1">
    <source>
        <dbReference type="EMBL" id="KGB41884.1"/>
    </source>
</evidence>
<sequence length="129" mass="14614">MQSVNPRVVLRNYLAEEAIKSADKGDYTVAQQLFNSLTTPFKNPDMSLNNEVSSKNANLHLLVFNRIFHPFIKIPLISIDHGKNRCQFFLALSANQVIFKPVRNVVTRLNDSISNVLYFDVVCLSVVSM</sequence>
<reference evidence="1" key="1">
    <citation type="journal article" date="2012" name="Nat. Genet.">
        <title>Whole-genome sequence of Schistosoma haematobium.</title>
        <authorList>
            <person name="Young N.D."/>
            <person name="Jex A.R."/>
            <person name="Li B."/>
            <person name="Liu S."/>
            <person name="Yang L."/>
            <person name="Xiong Z."/>
            <person name="Li Y."/>
            <person name="Cantacessi C."/>
            <person name="Hall R.S."/>
            <person name="Xu X."/>
            <person name="Chen F."/>
            <person name="Wu X."/>
            <person name="Zerlotini A."/>
            <person name="Oliveira G."/>
            <person name="Hofmann A."/>
            <person name="Zhang G."/>
            <person name="Fang X."/>
            <person name="Kang Y."/>
            <person name="Campbell B.E."/>
            <person name="Loukas A."/>
            <person name="Ranganathan S."/>
            <person name="Rollinson D."/>
            <person name="Rinaldi G."/>
            <person name="Brindley P.J."/>
            <person name="Yang H."/>
            <person name="Wang J."/>
            <person name="Wang J."/>
            <person name="Gasser R.B."/>
        </authorList>
    </citation>
    <scope>NUCLEOTIDE SEQUENCE [LARGE SCALE GENOMIC DNA]</scope>
</reference>
<protein>
    <submittedName>
        <fullName evidence="1">UPF0061 protein YdiU</fullName>
    </submittedName>
</protein>
<proteinExistence type="predicted"/>
<accession>A0A095A833</accession>
<dbReference type="AlphaFoldDB" id="A0A095A833"/>
<dbReference type="EMBL" id="KL252199">
    <property type="protein sequence ID" value="KGB41884.1"/>
    <property type="molecule type" value="Genomic_DNA"/>
</dbReference>
<dbReference type="STRING" id="6185.A0A095A833"/>
<organism evidence="1">
    <name type="scientific">Schistosoma haematobium</name>
    <name type="common">Blood fluke</name>
    <dbReference type="NCBI Taxonomy" id="6185"/>
    <lineage>
        <taxon>Eukaryota</taxon>
        <taxon>Metazoa</taxon>
        <taxon>Spiralia</taxon>
        <taxon>Lophotrochozoa</taxon>
        <taxon>Platyhelminthes</taxon>
        <taxon>Trematoda</taxon>
        <taxon>Digenea</taxon>
        <taxon>Strigeidida</taxon>
        <taxon>Schistosomatoidea</taxon>
        <taxon>Schistosomatidae</taxon>
        <taxon>Schistosoma</taxon>
    </lineage>
</organism>
<gene>
    <name evidence="1" type="ORF">MS3_10444</name>
</gene>